<dbReference type="InterPro" id="IPR010667">
    <property type="entry name" value="Phage_T4_Gp19"/>
</dbReference>
<dbReference type="AlphaFoldDB" id="A0A1G7BVM7"/>
<evidence type="ECO:0000313" key="2">
    <source>
        <dbReference type="Proteomes" id="UP000198757"/>
    </source>
</evidence>
<dbReference type="EMBL" id="FMZO01000034">
    <property type="protein sequence ID" value="SDE31032.1"/>
    <property type="molecule type" value="Genomic_DNA"/>
</dbReference>
<dbReference type="NCBIfam" id="TIGR02241">
    <property type="entry name" value="conserved hypothetical phage tail region protein"/>
    <property type="match status" value="1"/>
</dbReference>
<dbReference type="GO" id="GO:0005198">
    <property type="term" value="F:structural molecule activity"/>
    <property type="evidence" value="ECO:0007669"/>
    <property type="project" value="InterPro"/>
</dbReference>
<accession>A0A1G7BVM7</accession>
<dbReference type="PANTHER" id="PTHR38009">
    <property type="entry name" value="CONSERVED HYPOTHETICAL PHAGE TAIL PROTEIN"/>
    <property type="match status" value="1"/>
</dbReference>
<dbReference type="OrthoDB" id="73314at2"/>
<dbReference type="InterPro" id="IPR011747">
    <property type="entry name" value="CHP02241"/>
</dbReference>
<organism evidence="1 2">
    <name type="scientific">Niabella drilacis (strain DSM 25811 / CCM 8410 / CCUG 62505 / LMG 26954 / E90)</name>
    <dbReference type="NCBI Taxonomy" id="1285928"/>
    <lineage>
        <taxon>Bacteria</taxon>
        <taxon>Pseudomonadati</taxon>
        <taxon>Bacteroidota</taxon>
        <taxon>Chitinophagia</taxon>
        <taxon>Chitinophagales</taxon>
        <taxon>Chitinophagaceae</taxon>
        <taxon>Niabella</taxon>
    </lineage>
</organism>
<dbReference type="Pfam" id="PF06841">
    <property type="entry name" value="Phage_T4_gp19"/>
    <property type="match status" value="1"/>
</dbReference>
<name>A0A1G7BVM7_NIADE</name>
<reference evidence="2" key="1">
    <citation type="submission" date="2016-10" db="EMBL/GenBank/DDBJ databases">
        <authorList>
            <person name="Varghese N."/>
            <person name="Submissions S."/>
        </authorList>
    </citation>
    <scope>NUCLEOTIDE SEQUENCE [LARGE SCALE GENOMIC DNA]</scope>
    <source>
        <strain evidence="2">DSM 25811 / CCM 8410 / LMG 26954 / E90</strain>
    </source>
</reference>
<dbReference type="PANTHER" id="PTHR38009:SF1">
    <property type="entry name" value="CONSERVED HYPOTHETICAL PHAGE TAIL PROTEIN"/>
    <property type="match status" value="1"/>
</dbReference>
<dbReference type="STRING" id="1285928.SAMN04487894_1349"/>
<gene>
    <name evidence="1" type="ORF">SAMN04487894_1349</name>
</gene>
<evidence type="ECO:0000313" key="1">
    <source>
        <dbReference type="EMBL" id="SDE31032.1"/>
    </source>
</evidence>
<sequence>MQQPISRYHFTADWGGSRNGFAEISGLNIEIEAVLFREGASPEDQLRKIPGLRSYSNIVLKRNILKGDNDLFDWINTKQMNNIQRRDITISLLNENHEPIVVWRAKNAFPVKYTGPVLYAGTGQPAMESLELTHEELTVVQI</sequence>
<proteinExistence type="predicted"/>
<protein>
    <submittedName>
        <fullName evidence="1">Conserved hypothetical phage tail region protein</fullName>
    </submittedName>
</protein>
<keyword evidence="2" id="KW-1185">Reference proteome</keyword>
<dbReference type="RefSeq" id="WP_090393633.1">
    <property type="nucleotide sequence ID" value="NZ_FMZO01000034.1"/>
</dbReference>
<dbReference type="Proteomes" id="UP000198757">
    <property type="component" value="Unassembled WGS sequence"/>
</dbReference>